<dbReference type="EMBL" id="QOKW01000019">
    <property type="protein sequence ID" value="KAA0678078.1"/>
    <property type="molecule type" value="Genomic_DNA"/>
</dbReference>
<dbReference type="Pfam" id="PF17891">
    <property type="entry name" value="FluMu_N"/>
    <property type="match status" value="1"/>
</dbReference>
<feature type="domain" description="Mu-like prophage FluMu N-terminal" evidence="2">
    <location>
        <begin position="5"/>
        <end position="53"/>
    </location>
</feature>
<name>A0A9W7KR36_9PROT</name>
<proteinExistence type="predicted"/>
<dbReference type="Gene3D" id="3.40.5.80">
    <property type="match status" value="1"/>
</dbReference>
<feature type="region of interest" description="Disordered" evidence="1">
    <location>
        <begin position="51"/>
        <end position="98"/>
    </location>
</feature>
<dbReference type="AlphaFoldDB" id="A0A9W7KR36"/>
<evidence type="ECO:0000313" key="4">
    <source>
        <dbReference type="Proteomes" id="UP000480854"/>
    </source>
</evidence>
<evidence type="ECO:0000313" key="3">
    <source>
        <dbReference type="EMBL" id="KAA0678078.1"/>
    </source>
</evidence>
<dbReference type="OrthoDB" id="5465462at2"/>
<protein>
    <recommendedName>
        <fullName evidence="2">Mu-like prophage FluMu N-terminal domain-containing protein</fullName>
    </recommendedName>
</protein>
<organism evidence="3 4">
    <name type="scientific">Roseomonas genomospecies 6</name>
    <dbReference type="NCBI Taxonomy" id="214106"/>
    <lineage>
        <taxon>Bacteria</taxon>
        <taxon>Pseudomonadati</taxon>
        <taxon>Pseudomonadota</taxon>
        <taxon>Alphaproteobacteria</taxon>
        <taxon>Acetobacterales</taxon>
        <taxon>Roseomonadaceae</taxon>
        <taxon>Roseomonas</taxon>
    </lineage>
</organism>
<dbReference type="InterPro" id="IPR041227">
    <property type="entry name" value="FluMu_N"/>
</dbReference>
<comment type="caution">
    <text evidence="3">The sequence shown here is derived from an EMBL/GenBank/DDBJ whole genome shotgun (WGS) entry which is preliminary data.</text>
</comment>
<dbReference type="SUPFAM" id="SSF160059">
    <property type="entry name" value="PriA/YqbF domain"/>
    <property type="match status" value="1"/>
</dbReference>
<accession>A0A9W7KR36</accession>
<dbReference type="Proteomes" id="UP000480854">
    <property type="component" value="Unassembled WGS sequence"/>
</dbReference>
<reference evidence="3 4" key="1">
    <citation type="submission" date="2018-07" db="EMBL/GenBank/DDBJ databases">
        <title>Genome sequence of Azospirillum sp. ATCC 49961.</title>
        <authorList>
            <person name="Sant'Anna F.H."/>
            <person name="Baldani J.I."/>
            <person name="Zilli J.E."/>
            <person name="Reis V.M."/>
            <person name="Hartmann A."/>
            <person name="Cruz L."/>
            <person name="de Souza E.M."/>
            <person name="de Oliveira Pedrosa F."/>
            <person name="Passaglia L.M.P."/>
        </authorList>
    </citation>
    <scope>NUCLEOTIDE SEQUENCE [LARGE SCALE GENOMIC DNA]</scope>
    <source>
        <strain evidence="3 4">ATCC 49961</strain>
    </source>
</reference>
<dbReference type="RefSeq" id="WP_149470809.1">
    <property type="nucleotide sequence ID" value="NZ_QOKW01000019.1"/>
</dbReference>
<keyword evidence="4" id="KW-1185">Reference proteome</keyword>
<gene>
    <name evidence="3" type="ORF">DS843_21075</name>
</gene>
<evidence type="ECO:0000259" key="2">
    <source>
        <dbReference type="Pfam" id="PF17891"/>
    </source>
</evidence>
<sequence>MKDLIIAARPAEGFRRCGVFHPPTEVHHRAGTFTEDQVADLKKERNLIVVEVDPVTEPEDDQKESRQPKAKGGRGTPKADDAQPPTEAPPKAEDPPAA</sequence>
<evidence type="ECO:0000256" key="1">
    <source>
        <dbReference type="SAM" id="MobiDB-lite"/>
    </source>
</evidence>